<feature type="transmembrane region" description="Helical" evidence="1">
    <location>
        <begin position="232"/>
        <end position="253"/>
    </location>
</feature>
<dbReference type="EMBL" id="VRZA01000002">
    <property type="protein sequence ID" value="TXS95915.1"/>
    <property type="molecule type" value="Genomic_DNA"/>
</dbReference>
<organism evidence="2 3">
    <name type="scientific">Parahaliea maris</name>
    <dbReference type="NCBI Taxonomy" id="2716870"/>
    <lineage>
        <taxon>Bacteria</taxon>
        <taxon>Pseudomonadati</taxon>
        <taxon>Pseudomonadota</taxon>
        <taxon>Gammaproteobacteria</taxon>
        <taxon>Cellvibrionales</taxon>
        <taxon>Halieaceae</taxon>
        <taxon>Parahaliea</taxon>
    </lineage>
</organism>
<feature type="transmembrane region" description="Helical" evidence="1">
    <location>
        <begin position="100"/>
        <end position="122"/>
    </location>
</feature>
<feature type="transmembrane region" description="Helical" evidence="1">
    <location>
        <begin position="356"/>
        <end position="381"/>
    </location>
</feature>
<feature type="transmembrane region" description="Helical" evidence="1">
    <location>
        <begin position="6"/>
        <end position="26"/>
    </location>
</feature>
<dbReference type="InterPro" id="IPR008537">
    <property type="entry name" value="DUF819"/>
</dbReference>
<feature type="transmembrane region" description="Helical" evidence="1">
    <location>
        <begin position="38"/>
        <end position="61"/>
    </location>
</feature>
<evidence type="ECO:0000313" key="3">
    <source>
        <dbReference type="Proteomes" id="UP000321039"/>
    </source>
</evidence>
<feature type="transmembrane region" description="Helical" evidence="1">
    <location>
        <begin position="273"/>
        <end position="292"/>
    </location>
</feature>
<keyword evidence="1" id="KW-1133">Transmembrane helix</keyword>
<evidence type="ECO:0000256" key="1">
    <source>
        <dbReference type="SAM" id="Phobius"/>
    </source>
</evidence>
<sequence length="417" mass="44500">MTQLPLIQSDAVTLGLLALCLGLVFYTENSKHPACVRFYRYVPSLLICYLLPSILNTAGIISGEHSSIYYVTSRFLLPAALVLLTLSIDLNRIIALGPKAIIMFLTGTVGIVIGGPIAILLVSMVSPETVGGAAPDEIWRGLSTIAGSWIGGGANQTAMYEMWQVSDEIFPSMIAVDIIVANIWMAILLIMASRAEELDEKRGANTSAIYEVREAVEHFHRHHARMPHLPDFMLMLAVGLGVMGFSHLLADAIAPWISSHYPALDKFSLGSQFFWLVVIATTIGLGLSFTPVRKLEAAGASRIGSVFIYFLVASIGMKMDIKAIVNYPGIFVVGLIWISIHAGLLLLVARVIKAPTFFIAVGSQANVGGAASAPVVAAAFHPSLAPVGVLLAVLGYALGTYAAWLCAVLMQLVAPVG</sequence>
<name>A0A5C9A4W1_9GAMM</name>
<feature type="transmembrane region" description="Helical" evidence="1">
    <location>
        <begin position="169"/>
        <end position="192"/>
    </location>
</feature>
<accession>A0A5C9A4W1</accession>
<keyword evidence="3" id="KW-1185">Reference proteome</keyword>
<feature type="transmembrane region" description="Helical" evidence="1">
    <location>
        <begin position="329"/>
        <end position="349"/>
    </location>
</feature>
<evidence type="ECO:0000313" key="2">
    <source>
        <dbReference type="EMBL" id="TXS95915.1"/>
    </source>
</evidence>
<feature type="transmembrane region" description="Helical" evidence="1">
    <location>
        <begin position="299"/>
        <end position="317"/>
    </location>
</feature>
<dbReference type="PANTHER" id="PTHR34289:SF8">
    <property type="entry name" value="DUF819 DOMAIN-CONTAINING PROTEIN"/>
    <property type="match status" value="1"/>
</dbReference>
<gene>
    <name evidence="2" type="ORF">FV139_07245</name>
</gene>
<keyword evidence="1" id="KW-0812">Transmembrane</keyword>
<feature type="transmembrane region" description="Helical" evidence="1">
    <location>
        <begin position="387"/>
        <end position="414"/>
    </location>
</feature>
<comment type="caution">
    <text evidence="2">The sequence shown here is derived from an EMBL/GenBank/DDBJ whole genome shotgun (WGS) entry which is preliminary data.</text>
</comment>
<keyword evidence="1" id="KW-0472">Membrane</keyword>
<dbReference type="AlphaFoldDB" id="A0A5C9A4W1"/>
<proteinExistence type="predicted"/>
<dbReference type="Pfam" id="PF05684">
    <property type="entry name" value="DUF819"/>
    <property type="match status" value="1"/>
</dbReference>
<dbReference type="Proteomes" id="UP000321039">
    <property type="component" value="Unassembled WGS sequence"/>
</dbReference>
<protein>
    <submittedName>
        <fullName evidence="2">DUF819 family protein</fullName>
    </submittedName>
</protein>
<reference evidence="2 3" key="1">
    <citation type="submission" date="2019-08" db="EMBL/GenBank/DDBJ databases">
        <title>Parahaliea maris sp. nov., isolated from the surface seawater.</title>
        <authorList>
            <person name="Liu Y."/>
        </authorList>
    </citation>
    <scope>NUCLEOTIDE SEQUENCE [LARGE SCALE GENOMIC DNA]</scope>
    <source>
        <strain evidence="2 3">HSLHS9</strain>
    </source>
</reference>
<dbReference type="PANTHER" id="PTHR34289">
    <property type="entry name" value="PROTEIN, PUTATIVE (DUF819)-RELATED"/>
    <property type="match status" value="1"/>
</dbReference>
<feature type="transmembrane region" description="Helical" evidence="1">
    <location>
        <begin position="67"/>
        <end position="88"/>
    </location>
</feature>